<evidence type="ECO:0000313" key="2">
    <source>
        <dbReference type="EMBL" id="KIN05237.1"/>
    </source>
</evidence>
<dbReference type="EMBL" id="KN832872">
    <property type="protein sequence ID" value="KIN05237.1"/>
    <property type="molecule type" value="Genomic_DNA"/>
</dbReference>
<proteinExistence type="inferred from homology"/>
<dbReference type="InterPro" id="IPR007577">
    <property type="entry name" value="GlycoTrfase_DXD_sugar-bd_CS"/>
</dbReference>
<dbReference type="Pfam" id="PF04488">
    <property type="entry name" value="Gly_transf_sug"/>
    <property type="match status" value="1"/>
</dbReference>
<name>A0A0C3HSM1_OIDMZ</name>
<evidence type="ECO:0000256" key="1">
    <source>
        <dbReference type="ARBA" id="ARBA00009003"/>
    </source>
</evidence>
<reference evidence="2 3" key="1">
    <citation type="submission" date="2014-04" db="EMBL/GenBank/DDBJ databases">
        <authorList>
            <consortium name="DOE Joint Genome Institute"/>
            <person name="Kuo A."/>
            <person name="Martino E."/>
            <person name="Perotto S."/>
            <person name="Kohler A."/>
            <person name="Nagy L.G."/>
            <person name="Floudas D."/>
            <person name="Copeland A."/>
            <person name="Barry K.W."/>
            <person name="Cichocki N."/>
            <person name="Veneault-Fourrey C."/>
            <person name="LaButti K."/>
            <person name="Lindquist E.A."/>
            <person name="Lipzen A."/>
            <person name="Lundell T."/>
            <person name="Morin E."/>
            <person name="Murat C."/>
            <person name="Sun H."/>
            <person name="Tunlid A."/>
            <person name="Henrissat B."/>
            <person name="Grigoriev I.V."/>
            <person name="Hibbett D.S."/>
            <person name="Martin F."/>
            <person name="Nordberg H.P."/>
            <person name="Cantor M.N."/>
            <person name="Hua S.X."/>
        </authorList>
    </citation>
    <scope>NUCLEOTIDE SEQUENCE [LARGE SCALE GENOMIC DNA]</scope>
    <source>
        <strain evidence="2 3">Zn</strain>
    </source>
</reference>
<sequence length="389" mass="43526">MRELVHGAVVYQEDFPLTWKHAHMARGKGGAWYIPPHWLRPSDPRPKNIIEAARLASRRAISSSHTLSYSTIPQIIHQKWKNTTVDTWPRAITDGIERWLSYAMVENDNGMAHMLWWDDGCDELIRQVNPELVDSINALPLPVEKYDVFRMVALNTYGGIYADVDTTPLRTPRTWLDETDILPWSDPQTGAQYSSNTSSHPIQLILGIEGDNPPDTNTYWRMGYNFPVQLTQWALASAPGHPIINRFLTTFAKRMQQLAKPYNGNLTLAASAGAFNQDPLSLTGPEAITVATMGWLEENSGLRWNALTGLEDGGRSKAIGDTMILPITGISPGRGKFGNMGSKPITDPSARLVHNGQGSWKTFDLKVEFGKICRMAFGRCRDWSKVPIK</sequence>
<dbReference type="InterPro" id="IPR039367">
    <property type="entry name" value="Och1-like"/>
</dbReference>
<dbReference type="PANTHER" id="PTHR31834:SF10">
    <property type="entry name" value="TRANSFERASE, PUTATIVE (AFU_ORTHOLOGUE AFUA_8G02040)-RELATED"/>
    <property type="match status" value="1"/>
</dbReference>
<keyword evidence="2" id="KW-0808">Transferase</keyword>
<protein>
    <submittedName>
        <fullName evidence="2">Glycosyltransferase family 32 protein</fullName>
    </submittedName>
</protein>
<accession>A0A0C3HSM1</accession>
<dbReference type="InterPro" id="IPR029044">
    <property type="entry name" value="Nucleotide-diphossugar_trans"/>
</dbReference>
<dbReference type="Proteomes" id="UP000054321">
    <property type="component" value="Unassembled WGS sequence"/>
</dbReference>
<dbReference type="InParanoid" id="A0A0C3HSM1"/>
<dbReference type="OrthoDB" id="1577640at2759"/>
<comment type="similarity">
    <text evidence="1">Belongs to the glycosyltransferase 32 family.</text>
</comment>
<dbReference type="GO" id="GO:0000009">
    <property type="term" value="F:alpha-1,6-mannosyltransferase activity"/>
    <property type="evidence" value="ECO:0007669"/>
    <property type="project" value="InterPro"/>
</dbReference>
<evidence type="ECO:0000313" key="3">
    <source>
        <dbReference type="Proteomes" id="UP000054321"/>
    </source>
</evidence>
<dbReference type="Gene3D" id="3.90.550.20">
    <property type="match status" value="1"/>
</dbReference>
<dbReference type="SUPFAM" id="SSF53448">
    <property type="entry name" value="Nucleotide-diphospho-sugar transferases"/>
    <property type="match status" value="1"/>
</dbReference>
<dbReference type="GO" id="GO:0000136">
    <property type="term" value="C:mannan polymerase complex"/>
    <property type="evidence" value="ECO:0007669"/>
    <property type="project" value="TreeGrafter"/>
</dbReference>
<dbReference type="GO" id="GO:0006487">
    <property type="term" value="P:protein N-linked glycosylation"/>
    <property type="evidence" value="ECO:0007669"/>
    <property type="project" value="TreeGrafter"/>
</dbReference>
<dbReference type="HOGENOM" id="CLU_022381_1_0_1"/>
<dbReference type="STRING" id="913774.A0A0C3HSM1"/>
<organism evidence="2 3">
    <name type="scientific">Oidiodendron maius (strain Zn)</name>
    <dbReference type="NCBI Taxonomy" id="913774"/>
    <lineage>
        <taxon>Eukaryota</taxon>
        <taxon>Fungi</taxon>
        <taxon>Dikarya</taxon>
        <taxon>Ascomycota</taxon>
        <taxon>Pezizomycotina</taxon>
        <taxon>Leotiomycetes</taxon>
        <taxon>Leotiomycetes incertae sedis</taxon>
        <taxon>Myxotrichaceae</taxon>
        <taxon>Oidiodendron</taxon>
    </lineage>
</organism>
<dbReference type="AlphaFoldDB" id="A0A0C3HSM1"/>
<reference evidence="3" key="2">
    <citation type="submission" date="2015-01" db="EMBL/GenBank/DDBJ databases">
        <title>Evolutionary Origins and Diversification of the Mycorrhizal Mutualists.</title>
        <authorList>
            <consortium name="DOE Joint Genome Institute"/>
            <consortium name="Mycorrhizal Genomics Consortium"/>
            <person name="Kohler A."/>
            <person name="Kuo A."/>
            <person name="Nagy L.G."/>
            <person name="Floudas D."/>
            <person name="Copeland A."/>
            <person name="Barry K.W."/>
            <person name="Cichocki N."/>
            <person name="Veneault-Fourrey C."/>
            <person name="LaButti K."/>
            <person name="Lindquist E.A."/>
            <person name="Lipzen A."/>
            <person name="Lundell T."/>
            <person name="Morin E."/>
            <person name="Murat C."/>
            <person name="Riley R."/>
            <person name="Ohm R."/>
            <person name="Sun H."/>
            <person name="Tunlid A."/>
            <person name="Henrissat B."/>
            <person name="Grigoriev I.V."/>
            <person name="Hibbett D.S."/>
            <person name="Martin F."/>
        </authorList>
    </citation>
    <scope>NUCLEOTIDE SEQUENCE [LARGE SCALE GENOMIC DNA]</scope>
    <source>
        <strain evidence="3">Zn</strain>
    </source>
</reference>
<dbReference type="PANTHER" id="PTHR31834">
    <property type="entry name" value="INITIATION-SPECIFIC ALPHA-1,6-MANNOSYLTRANSFERASE"/>
    <property type="match status" value="1"/>
</dbReference>
<keyword evidence="3" id="KW-1185">Reference proteome</keyword>
<gene>
    <name evidence="2" type="ORF">OIDMADRAFT_116319</name>
</gene>